<dbReference type="RefSeq" id="WP_085223419.1">
    <property type="nucleotide sequence ID" value="NZ_BSQD01000001.1"/>
</dbReference>
<dbReference type="InterPro" id="IPR025263">
    <property type="entry name" value="YhdP_central"/>
</dbReference>
<keyword evidence="1" id="KW-0472">Membrane</keyword>
<reference evidence="4" key="1">
    <citation type="submission" date="2017-04" db="EMBL/GenBank/DDBJ databases">
        <authorList>
            <person name="Varghese N."/>
            <person name="Submissions S."/>
        </authorList>
    </citation>
    <scope>NUCLEOTIDE SEQUENCE [LARGE SCALE GENOMIC DNA]</scope>
    <source>
        <strain evidence="4">Ballard 720</strain>
    </source>
</reference>
<dbReference type="Pfam" id="PF13116">
    <property type="entry name" value="YhdP"/>
    <property type="match status" value="1"/>
</dbReference>
<organism evidence="3 4">
    <name type="scientific">Trinickia caryophylli</name>
    <name type="common">Paraburkholderia caryophylli</name>
    <dbReference type="NCBI Taxonomy" id="28094"/>
    <lineage>
        <taxon>Bacteria</taxon>
        <taxon>Pseudomonadati</taxon>
        <taxon>Pseudomonadota</taxon>
        <taxon>Betaproteobacteria</taxon>
        <taxon>Burkholderiales</taxon>
        <taxon>Burkholderiaceae</taxon>
        <taxon>Trinickia</taxon>
    </lineage>
</organism>
<evidence type="ECO:0000259" key="2">
    <source>
        <dbReference type="Pfam" id="PF13116"/>
    </source>
</evidence>
<accession>A0A1X7CDB7</accession>
<keyword evidence="4" id="KW-1185">Reference proteome</keyword>
<dbReference type="OrthoDB" id="8521382at2"/>
<dbReference type="PANTHER" id="PTHR38690:SF1">
    <property type="entry name" value="PROTEASE"/>
    <property type="match status" value="1"/>
</dbReference>
<name>A0A1X7CDB7_TRICW</name>
<gene>
    <name evidence="3" type="ORF">SAMN06295900_101196</name>
</gene>
<dbReference type="PANTHER" id="PTHR38690">
    <property type="entry name" value="PROTEASE-RELATED"/>
    <property type="match status" value="1"/>
</dbReference>
<evidence type="ECO:0000256" key="1">
    <source>
        <dbReference type="SAM" id="Phobius"/>
    </source>
</evidence>
<dbReference type="GeneID" id="95549325"/>
<feature type="domain" description="YhdP central" evidence="2">
    <location>
        <begin position="25"/>
        <end position="1378"/>
    </location>
</feature>
<evidence type="ECO:0000313" key="3">
    <source>
        <dbReference type="EMBL" id="SME94329.1"/>
    </source>
</evidence>
<dbReference type="EMBL" id="FXAH01000001">
    <property type="protein sequence ID" value="SME94329.1"/>
    <property type="molecule type" value="Genomic_DNA"/>
</dbReference>
<dbReference type="Proteomes" id="UP000192911">
    <property type="component" value="Unassembled WGS sequence"/>
</dbReference>
<dbReference type="InterPro" id="IPR011836">
    <property type="entry name" value="YhdP"/>
</dbReference>
<keyword evidence="1" id="KW-1133">Transmembrane helix</keyword>
<keyword evidence="1" id="KW-0812">Transmembrane</keyword>
<evidence type="ECO:0000313" key="4">
    <source>
        <dbReference type="Proteomes" id="UP000192911"/>
    </source>
</evidence>
<protein>
    <submittedName>
        <fullName evidence="3">TIGR02099 family protein</fullName>
    </submittedName>
</protein>
<feature type="transmembrane region" description="Helical" evidence="1">
    <location>
        <begin position="31"/>
        <end position="52"/>
    </location>
</feature>
<dbReference type="STRING" id="28094.SAMN06295900_101196"/>
<sequence length="1397" mass="149147">MSDSKESVEKAVAGPARPDLRLLRRALKASLAVAAIIYFVVGAAFLGLRYLVLPRIDTFRPRIEALVSSRLHVELRIGRLDAHWSGLEPGVDVTDLEIHDRNGALALSVPRATATLSWSALMRGKATLASLVVERPDVLVERAPDGSLSVAGVQVPTMHTSSDSTFSSWVLSQHAIVLRGGTLRWRDGQRKAPELALHDIRAAIFNQGLSHRVALQAPADGTVLKGPLDFRARFRHLPLHEIGAPQNWSGQAYVSTGPVDLPSLARYVKVPFTLYAGRIDNAIWTTFSGGQLRSAQGELQGSDIALRVRPTQPPLDVPAARFGWAAQIAPQSDYRIRLTNLHAELGQPPLADGTPVSRTLAFETLTGRYRVPDARHGQLMSVAGDRVDLGVLAEFSRALPVPERFLDELVRFDPRGLVANYAIEVERARPETSQAVSEQRTAGTAPIIRYRVKGELEGVSVAAQEPPPGLSAAGHPRAGLPGFENLWGAIDADETRGTATVDTANATITLPGEFDDPRLAFDRLRGHGSWTITPAPGEPHKAFAVNVPELSVANADTAGSVVATYTNPGHGRGVLELAAKIDRATLPSIPRYLPTSIGEHLRHYLGHALKDGVARNATIEVRGGLDKFPYSREPTAGIFKVVAPFAGGKFDPSPYPPKTLKSGEPDYWPALEGIDGVFTLAQNVLRFDIDAARYKRVVLDRVNGRIDDLGNHASSLVIDGRAHGPLADFLGYLNESAAGSMTGHVAEKVRANGAATLDLTLTVPRTNEPQVGVSGTVGLIDSTIERDQWPPLDRLRGRVHFTEHTLALEHVTGRWLGGEVRANGTLATDGRYAFDVDGRIAADSARDLDLQGPAGKLLAHVYGAAPYSLQIRGARNGTPQIVARSDLTGLALDLPEPLNKALGTPMPFSFTVKPTEAGNGALSRAELELGPIAATYLLRRDATQTSLAHALKVEQGAIGIGRPAALTGSGVNVVATLPSLDADAWRALVGELHAGAPQSKAGQPAGSAADPLRQFKPTQLKAHVGELTLLERRWTGVEFDGSGVPGNWQATIASDQLAGTLAWEPRAAGNDSGLLKAHLTKAVIPESTHHDLVGQISSATREQMPAIDLLIDDLTVRGHRFGRLAVDAHNREEDGMPVWQLDKLELTNAAAHLVATANWRTTRRLSAAAADEDAPRRTAIDFKLDIADAGALLDQLGLPRTVKAGTGSLSGKMFWRGGPTAVDYPTLHGQMALDLRHGQVLKVDPGVAKLLGVLSLQSLARVVTLNFRDVLGEGLPFESITGKGRVIDGIGHLDDFHIVTAPARADVTGTVNLAAETQDLRVMVTPTLNAGSAVIAAAIVNPLLGLGAFVANLALSESIAHAFASRYTITGSWSHPTVERLSGDRGKMTAPTEAIHE</sequence>
<proteinExistence type="predicted"/>